<dbReference type="InterPro" id="IPR046346">
    <property type="entry name" value="Aminoacid_DH-like_N_sf"/>
</dbReference>
<protein>
    <submittedName>
        <fullName evidence="6">Glu/Leu/Phe/Val dehydrogenase</fullName>
        <ecNumber evidence="6">1.4.1.-</ecNumber>
    </submittedName>
</protein>
<sequence length="367" mass="39652">MVSEVLNANELYKVDPVFGQHSFNNHEQIVFCNDKDTGLKAIIGIHNTVLGPALGGTRMWNYNNEWEALNDVLRLSRGMTYKAAVTGLNLGGGKAVIIGDAKTQKTPELMKKFGEYVNSLSGKYITAEDVGMETSDMDLVREVTPYVTGISESKGGAGNPSPVTAYGVYMGMKAAAKFKFGTDNLEGKSILVQGIGHVGETLVDYLTKEGAKVIISDISEERLEAVSKSYGATIYRGSDLYSEAVDIYAPCALGATINDDTVNKIQAQVIAGAANNQLANEQVHGGILQNRGIVYAPDFLINAGGIINVYAEIAKYDKAEIMNRTQNIYNTTLEILNNADVHKITTNQAALNVAKANIEARKKENNK</sequence>
<dbReference type="PANTHER" id="PTHR42722:SF1">
    <property type="entry name" value="VALINE DEHYDROGENASE"/>
    <property type="match status" value="1"/>
</dbReference>
<evidence type="ECO:0000256" key="1">
    <source>
        <dbReference type="ARBA" id="ARBA00006382"/>
    </source>
</evidence>
<dbReference type="Proteomes" id="UP001589605">
    <property type="component" value="Unassembled WGS sequence"/>
</dbReference>
<dbReference type="InterPro" id="IPR006095">
    <property type="entry name" value="Glu/Leu/Phe/Val/Trp_DH"/>
</dbReference>
<proteinExistence type="inferred from homology"/>
<dbReference type="SMART" id="SM00839">
    <property type="entry name" value="ELFV_dehydrog"/>
    <property type="match status" value="1"/>
</dbReference>
<organism evidence="6 7">
    <name type="scientific">Formosa undariae</name>
    <dbReference type="NCBI Taxonomy" id="1325436"/>
    <lineage>
        <taxon>Bacteria</taxon>
        <taxon>Pseudomonadati</taxon>
        <taxon>Bacteroidota</taxon>
        <taxon>Flavobacteriia</taxon>
        <taxon>Flavobacteriales</taxon>
        <taxon>Flavobacteriaceae</taxon>
        <taxon>Formosa</taxon>
    </lineage>
</organism>
<dbReference type="Gene3D" id="3.40.50.720">
    <property type="entry name" value="NAD(P)-binding Rossmann-like Domain"/>
    <property type="match status" value="1"/>
</dbReference>
<dbReference type="CDD" id="cd01075">
    <property type="entry name" value="NAD_bind_Leu_Phe_Val_DH"/>
    <property type="match status" value="1"/>
</dbReference>
<name>A0ABV5EZG6_9FLAO</name>
<dbReference type="PRINTS" id="PR00082">
    <property type="entry name" value="GLFDHDRGNASE"/>
</dbReference>
<evidence type="ECO:0000259" key="5">
    <source>
        <dbReference type="SMART" id="SM00839"/>
    </source>
</evidence>
<dbReference type="EMBL" id="JBHMEZ010000003">
    <property type="protein sequence ID" value="MFB9052586.1"/>
    <property type="molecule type" value="Genomic_DNA"/>
</dbReference>
<dbReference type="Gene3D" id="3.40.50.10860">
    <property type="entry name" value="Leucine Dehydrogenase, chain A, domain 1"/>
    <property type="match status" value="1"/>
</dbReference>
<dbReference type="RefSeq" id="WP_382381767.1">
    <property type="nucleotide sequence ID" value="NZ_JBHMEZ010000003.1"/>
</dbReference>
<dbReference type="InterPro" id="IPR006097">
    <property type="entry name" value="Glu/Leu/Phe/Val/Trp_DH_dimer"/>
</dbReference>
<gene>
    <name evidence="6" type="ORF">ACFFVB_05790</name>
</gene>
<evidence type="ECO:0000256" key="2">
    <source>
        <dbReference type="ARBA" id="ARBA00023002"/>
    </source>
</evidence>
<comment type="similarity">
    <text evidence="1 4">Belongs to the Glu/Leu/Phe/Val dehydrogenases family.</text>
</comment>
<keyword evidence="2 4" id="KW-0560">Oxidoreductase</keyword>
<comment type="caution">
    <text evidence="6">The sequence shown here is derived from an EMBL/GenBank/DDBJ whole genome shotgun (WGS) entry which is preliminary data.</text>
</comment>
<dbReference type="Pfam" id="PF00208">
    <property type="entry name" value="ELFV_dehydrog"/>
    <property type="match status" value="2"/>
</dbReference>
<keyword evidence="7" id="KW-1185">Reference proteome</keyword>
<evidence type="ECO:0000256" key="4">
    <source>
        <dbReference type="RuleBase" id="RU004417"/>
    </source>
</evidence>
<feature type="domain" description="Glutamate/phenylalanine/leucine/valine/L-tryptophan dehydrogenase C-terminal" evidence="5">
    <location>
        <begin position="158"/>
        <end position="366"/>
    </location>
</feature>
<dbReference type="InterPro" id="IPR006096">
    <property type="entry name" value="Glu/Leu/Phe/Val/Trp_DH_C"/>
</dbReference>
<dbReference type="Pfam" id="PF02812">
    <property type="entry name" value="ELFV_dehydrog_N"/>
    <property type="match status" value="1"/>
</dbReference>
<evidence type="ECO:0000313" key="7">
    <source>
        <dbReference type="Proteomes" id="UP001589605"/>
    </source>
</evidence>
<keyword evidence="3" id="KW-0520">NAD</keyword>
<dbReference type="InterPro" id="IPR016211">
    <property type="entry name" value="Glu/Phe/Leu/Val/Trp_DH_bac/arc"/>
</dbReference>
<dbReference type="GO" id="GO:0016491">
    <property type="term" value="F:oxidoreductase activity"/>
    <property type="evidence" value="ECO:0007669"/>
    <property type="project" value="UniProtKB-KW"/>
</dbReference>
<dbReference type="PIRSF" id="PIRSF000188">
    <property type="entry name" value="Phe_leu_dh"/>
    <property type="match status" value="1"/>
</dbReference>
<accession>A0ABV5EZG6</accession>
<dbReference type="InterPro" id="IPR036291">
    <property type="entry name" value="NAD(P)-bd_dom_sf"/>
</dbReference>
<reference evidence="6 7" key="1">
    <citation type="submission" date="2024-09" db="EMBL/GenBank/DDBJ databases">
        <authorList>
            <person name="Sun Q."/>
            <person name="Mori K."/>
        </authorList>
    </citation>
    <scope>NUCLEOTIDE SEQUENCE [LARGE SCALE GENOMIC DNA]</scope>
    <source>
        <strain evidence="6 7">CECT 8286</strain>
    </source>
</reference>
<dbReference type="EC" id="1.4.1.-" evidence="6"/>
<evidence type="ECO:0000313" key="6">
    <source>
        <dbReference type="EMBL" id="MFB9052586.1"/>
    </source>
</evidence>
<dbReference type="SUPFAM" id="SSF53223">
    <property type="entry name" value="Aminoacid dehydrogenase-like, N-terminal domain"/>
    <property type="match status" value="1"/>
</dbReference>
<dbReference type="SUPFAM" id="SSF51735">
    <property type="entry name" value="NAD(P)-binding Rossmann-fold domains"/>
    <property type="match status" value="1"/>
</dbReference>
<evidence type="ECO:0000256" key="3">
    <source>
        <dbReference type="ARBA" id="ARBA00023027"/>
    </source>
</evidence>
<dbReference type="PANTHER" id="PTHR42722">
    <property type="entry name" value="LEUCINE DEHYDROGENASE"/>
    <property type="match status" value="1"/>
</dbReference>